<evidence type="ECO:0000313" key="2">
    <source>
        <dbReference type="EMBL" id="CAL1681698.1"/>
    </source>
</evidence>
<feature type="region of interest" description="Disordered" evidence="1">
    <location>
        <begin position="32"/>
        <end position="51"/>
    </location>
</feature>
<keyword evidence="3" id="KW-1185">Reference proteome</keyword>
<reference evidence="2" key="1">
    <citation type="submission" date="2024-04" db="EMBL/GenBank/DDBJ databases">
        <authorList>
            <consortium name="Molecular Ecology Group"/>
        </authorList>
    </citation>
    <scope>NUCLEOTIDE SEQUENCE</scope>
</reference>
<gene>
    <name evidence="2" type="ORF">LPLAT_LOCUS7661</name>
</gene>
<accession>A0AAV2NQ89</accession>
<name>A0AAV2NQ89_9HYME</name>
<dbReference type="Proteomes" id="UP001497644">
    <property type="component" value="Chromosome 3"/>
</dbReference>
<protein>
    <submittedName>
        <fullName evidence="2">Uncharacterized protein</fullName>
    </submittedName>
</protein>
<evidence type="ECO:0000256" key="1">
    <source>
        <dbReference type="SAM" id="MobiDB-lite"/>
    </source>
</evidence>
<organism evidence="2 3">
    <name type="scientific">Lasius platythorax</name>
    <dbReference type="NCBI Taxonomy" id="488582"/>
    <lineage>
        <taxon>Eukaryota</taxon>
        <taxon>Metazoa</taxon>
        <taxon>Ecdysozoa</taxon>
        <taxon>Arthropoda</taxon>
        <taxon>Hexapoda</taxon>
        <taxon>Insecta</taxon>
        <taxon>Pterygota</taxon>
        <taxon>Neoptera</taxon>
        <taxon>Endopterygota</taxon>
        <taxon>Hymenoptera</taxon>
        <taxon>Apocrita</taxon>
        <taxon>Aculeata</taxon>
        <taxon>Formicoidea</taxon>
        <taxon>Formicidae</taxon>
        <taxon>Formicinae</taxon>
        <taxon>Lasius</taxon>
        <taxon>Lasius</taxon>
    </lineage>
</organism>
<feature type="compositionally biased region" description="Basic and acidic residues" evidence="1">
    <location>
        <begin position="32"/>
        <end position="42"/>
    </location>
</feature>
<evidence type="ECO:0000313" key="3">
    <source>
        <dbReference type="Proteomes" id="UP001497644"/>
    </source>
</evidence>
<feature type="compositionally biased region" description="Basic and acidic residues" evidence="1">
    <location>
        <begin position="79"/>
        <end position="89"/>
    </location>
</feature>
<dbReference type="EMBL" id="OZ034826">
    <property type="protein sequence ID" value="CAL1681698.1"/>
    <property type="molecule type" value="Genomic_DNA"/>
</dbReference>
<sequence>MRRRRRRDARRRTVDRPDVVSQLLADARYQRVDQTRGGERGRGGRGKTGRVTRIWKIPRPARIRETKDPGDLTSRGQRRGSEDTRRFEGGPEICGFVRVHTWL</sequence>
<proteinExistence type="predicted"/>
<feature type="region of interest" description="Disordered" evidence="1">
    <location>
        <begin position="60"/>
        <end position="89"/>
    </location>
</feature>
<dbReference type="AlphaFoldDB" id="A0AAV2NQ89"/>